<dbReference type="PANTHER" id="PTHR45856:SF24">
    <property type="entry name" value="FUNGAL LIPASE-LIKE DOMAIN-CONTAINING PROTEIN"/>
    <property type="match status" value="1"/>
</dbReference>
<dbReference type="EMBL" id="LICA01000014">
    <property type="protein sequence ID" value="KRO97160.1"/>
    <property type="molecule type" value="Genomic_DNA"/>
</dbReference>
<dbReference type="AlphaFoldDB" id="A0A0R2UDS0"/>
<dbReference type="SUPFAM" id="SSF53474">
    <property type="entry name" value="alpha/beta-Hydrolases"/>
    <property type="match status" value="1"/>
</dbReference>
<dbReference type="InterPro" id="IPR002921">
    <property type="entry name" value="Fungal_lipase-type"/>
</dbReference>
<proteinExistence type="predicted"/>
<evidence type="ECO:0000259" key="1">
    <source>
        <dbReference type="Pfam" id="PF01764"/>
    </source>
</evidence>
<comment type="caution">
    <text evidence="2">The sequence shown here is derived from an EMBL/GenBank/DDBJ whole genome shotgun (WGS) entry which is preliminary data.</text>
</comment>
<dbReference type="Proteomes" id="UP000051213">
    <property type="component" value="Unassembled WGS sequence"/>
</dbReference>
<dbReference type="PROSITE" id="PS51257">
    <property type="entry name" value="PROKAR_LIPOPROTEIN"/>
    <property type="match status" value="1"/>
</dbReference>
<name>A0A0R2UDS0_9GAMM</name>
<protein>
    <recommendedName>
        <fullName evidence="1">Fungal lipase-type domain-containing protein</fullName>
    </recommendedName>
</protein>
<dbReference type="InterPro" id="IPR051218">
    <property type="entry name" value="Sec_MonoDiacylglyc_Lipase"/>
</dbReference>
<dbReference type="GO" id="GO:0006629">
    <property type="term" value="P:lipid metabolic process"/>
    <property type="evidence" value="ECO:0007669"/>
    <property type="project" value="InterPro"/>
</dbReference>
<dbReference type="Pfam" id="PF01764">
    <property type="entry name" value="Lipase_3"/>
    <property type="match status" value="1"/>
</dbReference>
<reference evidence="2 3" key="1">
    <citation type="submission" date="2015-10" db="EMBL/GenBank/DDBJ databases">
        <title>Metagenome-Assembled Genomes uncover a global brackish microbiome.</title>
        <authorList>
            <person name="Hugerth L.W."/>
            <person name="Larsson J."/>
            <person name="Alneberg J."/>
            <person name="Lindh M.V."/>
            <person name="Legrand C."/>
            <person name="Pinhassi J."/>
            <person name="Andersson A.F."/>
        </authorList>
    </citation>
    <scope>NUCLEOTIDE SEQUENCE [LARGE SCALE GENOMIC DNA]</scope>
    <source>
        <strain evidence="2">BACL26 MAG-121220-bin70</strain>
    </source>
</reference>
<dbReference type="InterPro" id="IPR029058">
    <property type="entry name" value="AB_hydrolase_fold"/>
</dbReference>
<sequence length="295" mass="33358">MSSEKYFFGPLKIGKRYHPQNALSLAFACLLSYKSEKHIISEASDWGFSQVRFLEIIQGHRIDMQCYVMADHDNIVIVFRGNDNIRDWLSTFIAITEAGPFINSNAHKGFQDVLEPAVQELNQIINKFGAKSKKIWITGHSFGGALASLYAGALINNNHRVYGLYTFGSPRAGDHTFAESLNNAVVGPHYRVVNAGDIVVHFPPEPFYSHAGKRIILKRDKRETSKQSWLLLQITVVKEFFRDVADFMDITDNHRLDAGNDSYIQRLRNDAERVNGAVFKKSGLKHQSKVKSTIL</sequence>
<feature type="domain" description="Fungal lipase-type" evidence="1">
    <location>
        <begin position="76"/>
        <end position="205"/>
    </location>
</feature>
<dbReference type="Gene3D" id="3.40.50.1820">
    <property type="entry name" value="alpha/beta hydrolase"/>
    <property type="match status" value="1"/>
</dbReference>
<dbReference type="PANTHER" id="PTHR45856">
    <property type="entry name" value="ALPHA/BETA-HYDROLASES SUPERFAMILY PROTEIN"/>
    <property type="match status" value="1"/>
</dbReference>
<organism evidence="2 3">
    <name type="scientific">SAR92 bacterium BACL26 MAG-121220-bin70</name>
    <dbReference type="NCBI Taxonomy" id="1655626"/>
    <lineage>
        <taxon>Bacteria</taxon>
        <taxon>Pseudomonadati</taxon>
        <taxon>Pseudomonadota</taxon>
        <taxon>Gammaproteobacteria</taxon>
        <taxon>Cellvibrionales</taxon>
        <taxon>Porticoccaceae</taxon>
        <taxon>SAR92 clade</taxon>
    </lineage>
</organism>
<evidence type="ECO:0000313" key="2">
    <source>
        <dbReference type="EMBL" id="KRO97160.1"/>
    </source>
</evidence>
<dbReference type="CDD" id="cd00519">
    <property type="entry name" value="Lipase_3"/>
    <property type="match status" value="1"/>
</dbReference>
<evidence type="ECO:0000313" key="3">
    <source>
        <dbReference type="Proteomes" id="UP000051213"/>
    </source>
</evidence>
<accession>A0A0R2UDS0</accession>
<gene>
    <name evidence="2" type="ORF">ABS24_06075</name>
</gene>